<protein>
    <recommendedName>
        <fullName evidence="1">Reverse transcriptase domain-containing protein</fullName>
    </recommendedName>
</protein>
<dbReference type="PANTHER" id="PTHR33395:SF22">
    <property type="entry name" value="REVERSE TRANSCRIPTASE DOMAIN-CONTAINING PROTEIN"/>
    <property type="match status" value="1"/>
</dbReference>
<reference evidence="2" key="1">
    <citation type="journal article" date="2010" name="Science">
        <title>The genome of the Western clawed frog Xenopus tropicalis.</title>
        <authorList>
            <person name="Hellsten U."/>
            <person name="Harland R.M."/>
            <person name="Gilchrist M.J."/>
            <person name="Hendrix D."/>
            <person name="Jurka J."/>
            <person name="Kapitonov V."/>
            <person name="Ovcharenko I."/>
            <person name="Putnam N.H."/>
            <person name="Shu S."/>
            <person name="Taher L."/>
            <person name="Blitz I.L."/>
            <person name="Blumberg B."/>
            <person name="Dichmann D.S."/>
            <person name="Dubchak I."/>
            <person name="Amaya E."/>
            <person name="Detter J.C."/>
            <person name="Fletcher R."/>
            <person name="Gerhard D.S."/>
            <person name="Goodstein D."/>
            <person name="Graves T."/>
            <person name="Grigoriev I.V."/>
            <person name="Grimwood J."/>
            <person name="Kawashima T."/>
            <person name="Lindquist E."/>
            <person name="Lucas S.M."/>
            <person name="Mead P.E."/>
            <person name="Mitros T."/>
            <person name="Ogino H."/>
            <person name="Ohta Y."/>
            <person name="Poliakov A.V."/>
            <person name="Pollet N."/>
            <person name="Robert J."/>
            <person name="Salamov A."/>
            <person name="Sater A.K."/>
            <person name="Schmutz J."/>
            <person name="Terry A."/>
            <person name="Vize P.D."/>
            <person name="Warren W.C."/>
            <person name="Wells D."/>
            <person name="Wills A."/>
            <person name="Wilson R.K."/>
            <person name="Zimmerman L.B."/>
            <person name="Zorn A.M."/>
            <person name="Grainger R."/>
            <person name="Grammer T."/>
            <person name="Khokha M.K."/>
            <person name="Richardson P.M."/>
            <person name="Rokhsar D.S."/>
        </authorList>
    </citation>
    <scope>NUCLEOTIDE SEQUENCE [LARGE SCALE GENOMIC DNA]</scope>
    <source>
        <strain evidence="2">Nigerian</strain>
    </source>
</reference>
<name>A0A803JJ27_XENTR</name>
<organism evidence="2">
    <name type="scientific">Xenopus tropicalis</name>
    <name type="common">Western clawed frog</name>
    <name type="synonym">Silurana tropicalis</name>
    <dbReference type="NCBI Taxonomy" id="8364"/>
    <lineage>
        <taxon>Eukaryota</taxon>
        <taxon>Metazoa</taxon>
        <taxon>Chordata</taxon>
        <taxon>Craniata</taxon>
        <taxon>Vertebrata</taxon>
        <taxon>Euteleostomi</taxon>
        <taxon>Amphibia</taxon>
        <taxon>Batrachia</taxon>
        <taxon>Anura</taxon>
        <taxon>Pipoidea</taxon>
        <taxon>Pipidae</taxon>
        <taxon>Xenopodinae</taxon>
        <taxon>Xenopus</taxon>
        <taxon>Silurana</taxon>
    </lineage>
</organism>
<evidence type="ECO:0000259" key="1">
    <source>
        <dbReference type="PROSITE" id="PS50878"/>
    </source>
</evidence>
<reference evidence="2" key="2">
    <citation type="submission" date="2021-03" db="UniProtKB">
        <authorList>
            <consortium name="Ensembl"/>
        </authorList>
    </citation>
    <scope>IDENTIFICATION</scope>
</reference>
<dbReference type="Pfam" id="PF14529">
    <property type="entry name" value="Exo_endo_phos_2"/>
    <property type="match status" value="1"/>
</dbReference>
<dbReference type="Ensembl" id="ENSXETT00000116972">
    <property type="protein sequence ID" value="ENSXETP00000107946"/>
    <property type="gene ID" value="ENSXETG00000046761"/>
</dbReference>
<dbReference type="InterPro" id="IPR005135">
    <property type="entry name" value="Endo/exonuclease/phosphatase"/>
</dbReference>
<dbReference type="InParanoid" id="A0A803JJ27"/>
<dbReference type="InterPro" id="IPR000477">
    <property type="entry name" value="RT_dom"/>
</dbReference>
<dbReference type="PANTHER" id="PTHR33395">
    <property type="entry name" value="TRANSCRIPTASE, PUTATIVE-RELATED-RELATED"/>
    <property type="match status" value="1"/>
</dbReference>
<dbReference type="CDD" id="cd01650">
    <property type="entry name" value="RT_nLTR_like"/>
    <property type="match status" value="1"/>
</dbReference>
<dbReference type="InterPro" id="IPR036691">
    <property type="entry name" value="Endo/exonu/phosph_ase_sf"/>
</dbReference>
<dbReference type="SUPFAM" id="SSF56672">
    <property type="entry name" value="DNA/RNA polymerases"/>
    <property type="match status" value="1"/>
</dbReference>
<evidence type="ECO:0000313" key="2">
    <source>
        <dbReference type="Ensembl" id="ENSXETP00000107946"/>
    </source>
</evidence>
<dbReference type="InterPro" id="IPR043502">
    <property type="entry name" value="DNA/RNA_pol_sf"/>
</dbReference>
<dbReference type="AlphaFoldDB" id="A0A803JJ27"/>
<dbReference type="Gene3D" id="3.60.10.10">
    <property type="entry name" value="Endonuclease/exonuclease/phosphatase"/>
    <property type="match status" value="1"/>
</dbReference>
<dbReference type="SUPFAM" id="SSF56219">
    <property type="entry name" value="DNase I-like"/>
    <property type="match status" value="1"/>
</dbReference>
<accession>A0A803JJ27</accession>
<dbReference type="GeneTree" id="ENSGT01150000286902"/>
<feature type="domain" description="Reverse transcriptase" evidence="1">
    <location>
        <begin position="469"/>
        <end position="720"/>
    </location>
</feature>
<dbReference type="PROSITE" id="PS50878">
    <property type="entry name" value="RT_POL"/>
    <property type="match status" value="1"/>
</dbReference>
<proteinExistence type="predicted"/>
<dbReference type="Pfam" id="PF00078">
    <property type="entry name" value="RVT_1"/>
    <property type="match status" value="1"/>
</dbReference>
<sequence length="934" mass="106373">MLANARSLSGKLGELQAIACIENYDLIGITETWWDDKCDWAANLNGYTLFRRDREIKKGGGVCLYVKSDLKPCNKDITNENVESLWVEISVGLKVTKKMIIGVCYKPPRIDEGDEAQLLLQMEEASKLGQVVIMGDFNYPDIDWSNGVAKSEKASRFVNMLNDNFLFQAVQEPTRNDSILDLVISNNNELISNICVGEHLGNSDHNMVSFEIMLQRQLYKGVTKTLNFRRADFASIRASLQCVNWERLFMGLDTEGKWNIFKTLLCKYTQQYIPLVSKESHRKAKPLWLNKSVIVEVGKKKRAFRAFKLAGTAETFIRYKEANKACKKAIKQAKIEMERDIAARSKKNPKLFFNYVNSKKNEARRGGNFIITGGGGGSKLVENGEKAEILNSYFSSVYTSEEPDNEGFPCNMPSSSNLATGAWVTREEIQKRLEHVKVNKGPGPGGIHPRVLNELSAVIAKPLHLIFQDSLRSGMVPRDWRIANVVPLFKKGSRSQPENYRPVSLTSVVGKLLEGVIRDRVLEYIAVHNTISLCQHGFMRNRSCQTNLVAFYEEVSRNLDAGMAVDVIYLDFAKAFDTVPHRRLMIKLRNIGLEHNICNWMENWLKDRLQRVVVNGTFSNWTSVVSGVPQGSVLGPLLFNLFINDLEVGIDSTVSIFADDTKLCKTISSMQDAAALQSDLTKLDNWAANWKMRFNVDKCKVMHFGRNNINANYLLNGSVLGVSLMEKDLGVFVDNKLSNSRQCHSVATKANKVLSCIKKGIDSRDENIILPLYRSLVRPHLEYAVQFWAPVLKRDINELEKVQRRATKLVKGMEDLNYEVRLSRLRLFSLEKRRLRGDMITLYKYIRGDYRQLGDVLFSHKNNQRTRGHPFRLEERSFHLKQRRGFFTVRAVRLWNALPSDVVMADSVNAFKRGLDEFLINQNIQGYCDTNIYS</sequence>
<dbReference type="GO" id="GO:0003824">
    <property type="term" value="F:catalytic activity"/>
    <property type="evidence" value="ECO:0007669"/>
    <property type="project" value="InterPro"/>
</dbReference>